<evidence type="ECO:0008006" key="4">
    <source>
        <dbReference type="Google" id="ProtNLM"/>
    </source>
</evidence>
<organism evidence="2 3">
    <name type="scientific">Marasmiellus scandens</name>
    <dbReference type="NCBI Taxonomy" id="2682957"/>
    <lineage>
        <taxon>Eukaryota</taxon>
        <taxon>Fungi</taxon>
        <taxon>Dikarya</taxon>
        <taxon>Basidiomycota</taxon>
        <taxon>Agaricomycotina</taxon>
        <taxon>Agaricomycetes</taxon>
        <taxon>Agaricomycetidae</taxon>
        <taxon>Agaricales</taxon>
        <taxon>Marasmiineae</taxon>
        <taxon>Omphalotaceae</taxon>
        <taxon>Marasmiellus</taxon>
    </lineage>
</organism>
<gene>
    <name evidence="2" type="ORF">VKT23_002493</name>
</gene>
<keyword evidence="1" id="KW-1133">Transmembrane helix</keyword>
<accession>A0ABR1K7Q0</accession>
<keyword evidence="3" id="KW-1185">Reference proteome</keyword>
<protein>
    <recommendedName>
        <fullName evidence="4">MARVEL domain-containing protein</fullName>
    </recommendedName>
</protein>
<feature type="transmembrane region" description="Helical" evidence="1">
    <location>
        <begin position="135"/>
        <end position="157"/>
    </location>
</feature>
<name>A0ABR1K7Q0_9AGAR</name>
<evidence type="ECO:0000256" key="1">
    <source>
        <dbReference type="SAM" id="Phobius"/>
    </source>
</evidence>
<dbReference type="Proteomes" id="UP001498398">
    <property type="component" value="Unassembled WGS sequence"/>
</dbReference>
<comment type="caution">
    <text evidence="2">The sequence shown here is derived from an EMBL/GenBank/DDBJ whole genome shotgun (WGS) entry which is preliminary data.</text>
</comment>
<dbReference type="EMBL" id="JBANRG010000002">
    <property type="protein sequence ID" value="KAK7471078.1"/>
    <property type="molecule type" value="Genomic_DNA"/>
</dbReference>
<reference evidence="2 3" key="1">
    <citation type="submission" date="2024-01" db="EMBL/GenBank/DDBJ databases">
        <title>A draft genome for the cacao thread blight pathogen Marasmiellus scandens.</title>
        <authorList>
            <person name="Baruah I.K."/>
            <person name="Leung J."/>
            <person name="Bukari Y."/>
            <person name="Amoako-Attah I."/>
            <person name="Meinhardt L.W."/>
            <person name="Bailey B.A."/>
            <person name="Cohen S.P."/>
        </authorList>
    </citation>
    <scope>NUCLEOTIDE SEQUENCE [LARGE SCALE GENOMIC DNA]</scope>
    <source>
        <strain evidence="2 3">GH-19</strain>
    </source>
</reference>
<keyword evidence="1" id="KW-0472">Membrane</keyword>
<proteinExistence type="predicted"/>
<evidence type="ECO:0000313" key="2">
    <source>
        <dbReference type="EMBL" id="KAK7471078.1"/>
    </source>
</evidence>
<keyword evidence="1" id="KW-0812">Transmembrane</keyword>
<feature type="transmembrane region" description="Helical" evidence="1">
    <location>
        <begin position="83"/>
        <end position="102"/>
    </location>
</feature>
<sequence length="183" mass="19730">MSSLSSFRLAVLATCVVFALIVLGLAAHMKHFTDGLDLRGAPEKLPLDYEGLAIATAILTLITLPVMIALDAVHKGKVFTSKVVVELVWLGILWVLWVATAAQSVVSFNKIFEGVGCDPDKLGGVLITFCRETQATAAFGFLIWIALFFYTLVLLAFSIRAADRGSSVWFSGVAESKDRSGYA</sequence>
<feature type="transmembrane region" description="Helical" evidence="1">
    <location>
        <begin position="50"/>
        <end position="71"/>
    </location>
</feature>
<evidence type="ECO:0000313" key="3">
    <source>
        <dbReference type="Proteomes" id="UP001498398"/>
    </source>
</evidence>